<dbReference type="PANTHER" id="PTHR34818:SF1">
    <property type="entry name" value="PROTEIN BLI-3"/>
    <property type="match status" value="1"/>
</dbReference>
<dbReference type="Gene3D" id="2.30.110.10">
    <property type="entry name" value="Electron Transport, Fmn-binding Protein, Chain A"/>
    <property type="match status" value="1"/>
</dbReference>
<evidence type="ECO:0000313" key="2">
    <source>
        <dbReference type="EMBL" id="QQM98418.1"/>
    </source>
</evidence>
<dbReference type="PANTHER" id="PTHR34818">
    <property type="entry name" value="PROTEIN BLI-3"/>
    <property type="match status" value="1"/>
</dbReference>
<feature type="domain" description="Pyridoxamine 5'-phosphate oxidase N-terminal" evidence="1">
    <location>
        <begin position="8"/>
        <end position="126"/>
    </location>
</feature>
<dbReference type="InterPro" id="IPR012349">
    <property type="entry name" value="Split_barrel_FMN-bd"/>
</dbReference>
<dbReference type="InterPro" id="IPR011576">
    <property type="entry name" value="Pyridox_Oxase_N"/>
</dbReference>
<evidence type="ECO:0000259" key="1">
    <source>
        <dbReference type="Pfam" id="PF01243"/>
    </source>
</evidence>
<protein>
    <submittedName>
        <fullName evidence="2">Pyridoxamine 5'-phosphate oxidase family protein</fullName>
    </submittedName>
</protein>
<sequence length="143" mass="16534">MMKQQAIEKINQVIEQSRIGVLSTAVNNKPNSRYMIFYNDDLDLYTKTSRSTRKFEELTQNPDAHVLLGYEEGSGQPYVEIEGRVDIITNSKEIDWLWQEQDHTFFDSKNDPDLVVLRIIPSHITLLNSDETATPFEIDVSQL</sequence>
<reference evidence="2 3" key="1">
    <citation type="submission" date="2020-12" db="EMBL/GenBank/DDBJ databases">
        <title>Whole genome sequencing and de novo assembly of Staphylococcus pseudintermedius: a novel pangenome approach to unravel pathogenesis of canine pyoderma.</title>
        <authorList>
            <person name="Ferrer L."/>
            <person name="Perez D."/>
            <person name="Fonticoba R."/>
            <person name="Vines J."/>
            <person name="Fabregas N."/>
            <person name="Madronero S."/>
            <person name="Meroni G."/>
            <person name="Martino P."/>
            <person name="Martinez S."/>
            <person name="Cusco A."/>
            <person name="Migura L."/>
            <person name="Francino O."/>
        </authorList>
    </citation>
    <scope>NUCLEOTIDE SEQUENCE [LARGE SCALE GENOMIC DNA]</scope>
    <source>
        <strain evidence="2 3">HSP080</strain>
    </source>
</reference>
<evidence type="ECO:0000313" key="3">
    <source>
        <dbReference type="Proteomes" id="UP000595859"/>
    </source>
</evidence>
<dbReference type="Proteomes" id="UP000595859">
    <property type="component" value="Chromosome"/>
</dbReference>
<dbReference type="EMBL" id="CP066884">
    <property type="protein sequence ID" value="QQM98418.1"/>
    <property type="molecule type" value="Genomic_DNA"/>
</dbReference>
<proteinExistence type="predicted"/>
<dbReference type="GeneID" id="93823777"/>
<name>A0A7Z8ZHT6_STAPS</name>
<organism evidence="2 3">
    <name type="scientific">Staphylococcus pseudintermedius</name>
    <dbReference type="NCBI Taxonomy" id="283734"/>
    <lineage>
        <taxon>Bacteria</taxon>
        <taxon>Bacillati</taxon>
        <taxon>Bacillota</taxon>
        <taxon>Bacilli</taxon>
        <taxon>Bacillales</taxon>
        <taxon>Staphylococcaceae</taxon>
        <taxon>Staphylococcus</taxon>
        <taxon>Staphylococcus intermedius group</taxon>
    </lineage>
</organism>
<dbReference type="SUPFAM" id="SSF50475">
    <property type="entry name" value="FMN-binding split barrel"/>
    <property type="match status" value="1"/>
</dbReference>
<dbReference type="RefSeq" id="WP_031253602.1">
    <property type="nucleotide sequence ID" value="NZ_AP019372.1"/>
</dbReference>
<dbReference type="Pfam" id="PF01243">
    <property type="entry name" value="PNPOx_N"/>
    <property type="match status" value="1"/>
</dbReference>
<dbReference type="InterPro" id="IPR052917">
    <property type="entry name" value="Stress-Dev_Protein"/>
</dbReference>
<gene>
    <name evidence="2" type="ORF">JGZ15_01715</name>
</gene>
<dbReference type="AlphaFoldDB" id="A0A7Z8ZHT6"/>
<accession>A0A7Z8ZHT6</accession>